<sequence length="84" mass="9912">MPRIHSNILIYYGCIVKNKILRKHFIFYFISLLATPHHAKDTPIMRHPKIAVSCKYFIGKNILCLYKNVYFSYDNKASLLYGDK</sequence>
<evidence type="ECO:0000313" key="1">
    <source>
        <dbReference type="EMBL" id="QHT77524.1"/>
    </source>
</evidence>
<proteinExistence type="predicted"/>
<name>A0A6C0HAN2_9ZZZZ</name>
<dbReference type="AlphaFoldDB" id="A0A6C0HAN2"/>
<organism evidence="1">
    <name type="scientific">viral metagenome</name>
    <dbReference type="NCBI Taxonomy" id="1070528"/>
    <lineage>
        <taxon>unclassified sequences</taxon>
        <taxon>metagenomes</taxon>
        <taxon>organismal metagenomes</taxon>
    </lineage>
</organism>
<reference evidence="1" key="1">
    <citation type="journal article" date="2020" name="Nature">
        <title>Giant virus diversity and host interactions through global metagenomics.</title>
        <authorList>
            <person name="Schulz F."/>
            <person name="Roux S."/>
            <person name="Paez-Espino D."/>
            <person name="Jungbluth S."/>
            <person name="Walsh D.A."/>
            <person name="Denef V.J."/>
            <person name="McMahon K.D."/>
            <person name="Konstantinidis K.T."/>
            <person name="Eloe-Fadrosh E.A."/>
            <person name="Kyrpides N.C."/>
            <person name="Woyke T."/>
        </authorList>
    </citation>
    <scope>NUCLEOTIDE SEQUENCE</scope>
    <source>
        <strain evidence="1">GVMAG-M-3300023179-86</strain>
    </source>
</reference>
<protein>
    <submittedName>
        <fullName evidence="1">Uncharacterized protein</fullName>
    </submittedName>
</protein>
<accession>A0A6C0HAN2</accession>
<dbReference type="EMBL" id="MN739918">
    <property type="protein sequence ID" value="QHT77524.1"/>
    <property type="molecule type" value="Genomic_DNA"/>
</dbReference>